<keyword evidence="3" id="KW-1185">Reference proteome</keyword>
<protein>
    <submittedName>
        <fullName evidence="2">Uncharacterized protein</fullName>
    </submittedName>
</protein>
<gene>
    <name evidence="2" type="ORF">O0I10_006681</name>
</gene>
<evidence type="ECO:0000313" key="2">
    <source>
        <dbReference type="EMBL" id="KAJ8657617.1"/>
    </source>
</evidence>
<reference evidence="2 3" key="1">
    <citation type="submission" date="2023-03" db="EMBL/GenBank/DDBJ databases">
        <title>Genome sequence of Lichtheimia ornata CBS 291.66.</title>
        <authorList>
            <person name="Mohabir J.T."/>
            <person name="Shea T.P."/>
            <person name="Kurbessoian T."/>
            <person name="Berby B."/>
            <person name="Fontaine J."/>
            <person name="Livny J."/>
            <person name="Gnirke A."/>
            <person name="Stajich J.E."/>
            <person name="Cuomo C.A."/>
        </authorList>
    </citation>
    <scope>NUCLEOTIDE SEQUENCE [LARGE SCALE GENOMIC DNA]</scope>
    <source>
        <strain evidence="2">CBS 291.66</strain>
    </source>
</reference>
<comment type="caution">
    <text evidence="2">The sequence shown here is derived from an EMBL/GenBank/DDBJ whole genome shotgun (WGS) entry which is preliminary data.</text>
</comment>
<name>A0AAD7V3T9_9FUNG</name>
<dbReference type="GeneID" id="83214092"/>
<accession>A0AAD7V3T9</accession>
<evidence type="ECO:0000313" key="3">
    <source>
        <dbReference type="Proteomes" id="UP001234581"/>
    </source>
</evidence>
<dbReference type="EMBL" id="JARTCD010000030">
    <property type="protein sequence ID" value="KAJ8657617.1"/>
    <property type="molecule type" value="Genomic_DNA"/>
</dbReference>
<feature type="region of interest" description="Disordered" evidence="1">
    <location>
        <begin position="62"/>
        <end position="82"/>
    </location>
</feature>
<dbReference type="Proteomes" id="UP001234581">
    <property type="component" value="Unassembled WGS sequence"/>
</dbReference>
<proteinExistence type="predicted"/>
<dbReference type="RefSeq" id="XP_058342530.1">
    <property type="nucleotide sequence ID" value="XM_058486708.1"/>
</dbReference>
<sequence length="82" mass="9641">MGRMASHEHLRYQLRLVSSLKAGSSSQLYINLRMPGGLWTFSNHWRFIHGYGQHDEDRSTITKSTWSTLRSKSRTNRPRIDH</sequence>
<feature type="compositionally biased region" description="Basic residues" evidence="1">
    <location>
        <begin position="71"/>
        <end position="82"/>
    </location>
</feature>
<evidence type="ECO:0000256" key="1">
    <source>
        <dbReference type="SAM" id="MobiDB-lite"/>
    </source>
</evidence>
<organism evidence="2 3">
    <name type="scientific">Lichtheimia ornata</name>
    <dbReference type="NCBI Taxonomy" id="688661"/>
    <lineage>
        <taxon>Eukaryota</taxon>
        <taxon>Fungi</taxon>
        <taxon>Fungi incertae sedis</taxon>
        <taxon>Mucoromycota</taxon>
        <taxon>Mucoromycotina</taxon>
        <taxon>Mucoromycetes</taxon>
        <taxon>Mucorales</taxon>
        <taxon>Lichtheimiaceae</taxon>
        <taxon>Lichtheimia</taxon>
    </lineage>
</organism>
<dbReference type="AlphaFoldDB" id="A0AAD7V3T9"/>